<dbReference type="FunFam" id="3.10.105.10:FF:000001">
    <property type="entry name" value="Oligopeptide ABC transporter, oligopeptide-binding protein"/>
    <property type="match status" value="1"/>
</dbReference>
<dbReference type="Gene3D" id="3.90.76.10">
    <property type="entry name" value="Dipeptide-binding Protein, Domain 1"/>
    <property type="match status" value="1"/>
</dbReference>
<dbReference type="GO" id="GO:1904680">
    <property type="term" value="F:peptide transmembrane transporter activity"/>
    <property type="evidence" value="ECO:0007669"/>
    <property type="project" value="TreeGrafter"/>
</dbReference>
<organism evidence="6 7">
    <name type="scientific">Candidatus Sediminicultor quintus</name>
    <dbReference type="NCBI Taxonomy" id="1797291"/>
    <lineage>
        <taxon>Bacteria</taxon>
        <taxon>Pseudomonadati</taxon>
        <taxon>Atribacterota</taxon>
        <taxon>Candidatus Phoenicimicrobiia</taxon>
        <taxon>Candidatus Pheonicimicrobiales</taxon>
        <taxon>Candidatus Phoenicimicrobiaceae</taxon>
        <taxon>Candidatus Sediminicultor</taxon>
    </lineage>
</organism>
<sequence>MKKSILILTLSLILIIGITFSAFGAQREISYHIGSEPPSLDPALATDSISIDMVENLFLGLTDLAFDIYTSETTVMPELATSWEVSEDGLVWAFHLRKDVVWSDGKPVTAHDIEYAVRRTCDPDTASDYAYVLYIIKGAKEVNTGEITDLSHIGVKAVDDYTVQFALNHPAGYFPSIAGMWVARPVPKWAIEKYGDKWTEAGNIVTNGPYLLKEWKHEDEIVMAKNPKFYDADKVDINIIRSVIIVEASTAMSMYEAGEIDTVDAVPLEDIDRIKADPVLSKEYVNIPDTCTYYYGFNNTKPPFDNVLVRKAFSAAINRQALIDFVLKGGQTPATTFTCPGIFGHIPPAEGVGIGYDPEAAKKYLADAGYPGGKGLPEITLMFNTSEAHAKIAQAIQQMWKENLGVEVNVINQEWKVYLKTLSEDAPQIYRLGWCADYADANNWVYENFHSTDSDNNPKWSNAEFDRVVEQAARESDPAKRYELYKRSEQILCEEEAAIAPIYFYMLSRMCKPYLQRTYSPLGGEHFDQWKVVE</sequence>
<dbReference type="FunFam" id="3.90.76.10:FF:000001">
    <property type="entry name" value="Oligopeptide ABC transporter substrate-binding protein"/>
    <property type="match status" value="1"/>
</dbReference>
<evidence type="ECO:0000256" key="4">
    <source>
        <dbReference type="ARBA" id="ARBA00022729"/>
    </source>
</evidence>
<evidence type="ECO:0000256" key="3">
    <source>
        <dbReference type="ARBA" id="ARBA00022448"/>
    </source>
</evidence>
<dbReference type="InterPro" id="IPR000914">
    <property type="entry name" value="SBP_5_dom"/>
</dbReference>
<reference evidence="6 7" key="1">
    <citation type="journal article" date="2016" name="Nat. Commun.">
        <title>Thousands of microbial genomes shed light on interconnected biogeochemical processes in an aquifer system.</title>
        <authorList>
            <person name="Anantharaman K."/>
            <person name="Brown C.T."/>
            <person name="Hug L.A."/>
            <person name="Sharon I."/>
            <person name="Castelle C.J."/>
            <person name="Probst A.J."/>
            <person name="Thomas B.C."/>
            <person name="Singh A."/>
            <person name="Wilkins M.J."/>
            <person name="Karaoz U."/>
            <person name="Brodie E.L."/>
            <person name="Williams K.H."/>
            <person name="Hubbard S.S."/>
            <person name="Banfield J.F."/>
        </authorList>
    </citation>
    <scope>NUCLEOTIDE SEQUENCE [LARGE SCALE GENOMIC DNA]</scope>
</reference>
<dbReference type="Gene3D" id="3.10.105.10">
    <property type="entry name" value="Dipeptide-binding Protein, Domain 3"/>
    <property type="match status" value="1"/>
</dbReference>
<dbReference type="InterPro" id="IPR030678">
    <property type="entry name" value="Peptide/Ni-bd"/>
</dbReference>
<keyword evidence="3" id="KW-0813">Transport</keyword>
<dbReference type="GO" id="GO:0015833">
    <property type="term" value="P:peptide transport"/>
    <property type="evidence" value="ECO:0007669"/>
    <property type="project" value="TreeGrafter"/>
</dbReference>
<evidence type="ECO:0000256" key="2">
    <source>
        <dbReference type="ARBA" id="ARBA00005695"/>
    </source>
</evidence>
<dbReference type="InterPro" id="IPR039424">
    <property type="entry name" value="SBP_5"/>
</dbReference>
<dbReference type="PIRSF" id="PIRSF002741">
    <property type="entry name" value="MppA"/>
    <property type="match status" value="1"/>
</dbReference>
<evidence type="ECO:0000313" key="6">
    <source>
        <dbReference type="EMBL" id="OGD15565.1"/>
    </source>
</evidence>
<dbReference type="EMBL" id="MEYH01000053">
    <property type="protein sequence ID" value="OGD15565.1"/>
    <property type="molecule type" value="Genomic_DNA"/>
</dbReference>
<comment type="subcellular location">
    <subcellularLocation>
        <location evidence="1">Cell envelope</location>
    </subcellularLocation>
</comment>
<dbReference type="SUPFAM" id="SSF53850">
    <property type="entry name" value="Periplasmic binding protein-like II"/>
    <property type="match status" value="1"/>
</dbReference>
<dbReference type="PANTHER" id="PTHR30290:SF10">
    <property type="entry name" value="PERIPLASMIC OLIGOPEPTIDE-BINDING PROTEIN-RELATED"/>
    <property type="match status" value="1"/>
</dbReference>
<dbReference type="Gene3D" id="3.40.190.10">
    <property type="entry name" value="Periplasmic binding protein-like II"/>
    <property type="match status" value="1"/>
</dbReference>
<accession>A0A1F5AAN6</accession>
<dbReference type="CDD" id="cd08504">
    <property type="entry name" value="PBP2_OppA"/>
    <property type="match status" value="1"/>
</dbReference>
<dbReference type="Pfam" id="PF00496">
    <property type="entry name" value="SBP_bac_5"/>
    <property type="match status" value="1"/>
</dbReference>
<gene>
    <name evidence="6" type="ORF">A2V47_01770</name>
</gene>
<dbReference type="GO" id="GO:0043190">
    <property type="term" value="C:ATP-binding cassette (ABC) transporter complex"/>
    <property type="evidence" value="ECO:0007669"/>
    <property type="project" value="InterPro"/>
</dbReference>
<dbReference type="PANTHER" id="PTHR30290">
    <property type="entry name" value="PERIPLASMIC BINDING COMPONENT OF ABC TRANSPORTER"/>
    <property type="match status" value="1"/>
</dbReference>
<dbReference type="Proteomes" id="UP000177701">
    <property type="component" value="Unassembled WGS sequence"/>
</dbReference>
<dbReference type="STRING" id="1797291.A2V47_01770"/>
<dbReference type="GO" id="GO:0030288">
    <property type="term" value="C:outer membrane-bounded periplasmic space"/>
    <property type="evidence" value="ECO:0007669"/>
    <property type="project" value="UniProtKB-ARBA"/>
</dbReference>
<name>A0A1F5AAN6_9BACT</name>
<evidence type="ECO:0000313" key="7">
    <source>
        <dbReference type="Proteomes" id="UP000177701"/>
    </source>
</evidence>
<feature type="domain" description="Solute-binding protein family 5" evidence="5">
    <location>
        <begin position="75"/>
        <end position="455"/>
    </location>
</feature>
<protein>
    <recommendedName>
        <fullName evidence="5">Solute-binding protein family 5 domain-containing protein</fullName>
    </recommendedName>
</protein>
<evidence type="ECO:0000259" key="5">
    <source>
        <dbReference type="Pfam" id="PF00496"/>
    </source>
</evidence>
<comment type="similarity">
    <text evidence="2">Belongs to the bacterial solute-binding protein 5 family.</text>
</comment>
<comment type="caution">
    <text evidence="6">The sequence shown here is derived from an EMBL/GenBank/DDBJ whole genome shotgun (WGS) entry which is preliminary data.</text>
</comment>
<dbReference type="AlphaFoldDB" id="A0A1F5AAN6"/>
<evidence type="ECO:0000256" key="1">
    <source>
        <dbReference type="ARBA" id="ARBA00004196"/>
    </source>
</evidence>
<proteinExistence type="inferred from homology"/>
<keyword evidence="4" id="KW-0732">Signal</keyword>